<dbReference type="Gene3D" id="2.30.42.10">
    <property type="match status" value="1"/>
</dbReference>
<accession>A0A9N8ET51</accession>
<evidence type="ECO:0000313" key="4">
    <source>
        <dbReference type="Proteomes" id="UP001153069"/>
    </source>
</evidence>
<dbReference type="EMBL" id="CAICTM010001888">
    <property type="protein sequence ID" value="CAB9526791.1"/>
    <property type="molecule type" value="Genomic_DNA"/>
</dbReference>
<dbReference type="InterPro" id="IPR001478">
    <property type="entry name" value="PDZ"/>
</dbReference>
<dbReference type="SUPFAM" id="SSF50156">
    <property type="entry name" value="PDZ domain-like"/>
    <property type="match status" value="1"/>
</dbReference>
<sequence>MPAKTMSTRRRRRNQIFPLASEKGGYARKWGIWVMDAQQGTVVIAKVDPSKPAASDEKLAPGNTILNIGGRTCKGKNAAQVAVRLNECPEYTFVVLDTPDDGTETENESCNNNSSRRRRQKNRKKNTALLRYSKPKSGGFLASLTSFFPRRAGKQSAQPTSNS</sequence>
<dbReference type="AlphaFoldDB" id="A0A9N8ET51"/>
<reference evidence="3" key="1">
    <citation type="submission" date="2020-06" db="EMBL/GenBank/DDBJ databases">
        <authorList>
            <consortium name="Plant Systems Biology data submission"/>
        </authorList>
    </citation>
    <scope>NUCLEOTIDE SEQUENCE</scope>
    <source>
        <strain evidence="3">D6</strain>
    </source>
</reference>
<protein>
    <recommendedName>
        <fullName evidence="2">PDZ domain-containing protein</fullName>
    </recommendedName>
</protein>
<dbReference type="InterPro" id="IPR036034">
    <property type="entry name" value="PDZ_sf"/>
</dbReference>
<name>A0A9N8ET51_9STRA</name>
<keyword evidence="4" id="KW-1185">Reference proteome</keyword>
<dbReference type="Proteomes" id="UP001153069">
    <property type="component" value="Unassembled WGS sequence"/>
</dbReference>
<organism evidence="3 4">
    <name type="scientific">Seminavis robusta</name>
    <dbReference type="NCBI Taxonomy" id="568900"/>
    <lineage>
        <taxon>Eukaryota</taxon>
        <taxon>Sar</taxon>
        <taxon>Stramenopiles</taxon>
        <taxon>Ochrophyta</taxon>
        <taxon>Bacillariophyta</taxon>
        <taxon>Bacillariophyceae</taxon>
        <taxon>Bacillariophycidae</taxon>
        <taxon>Naviculales</taxon>
        <taxon>Naviculaceae</taxon>
        <taxon>Seminavis</taxon>
    </lineage>
</organism>
<proteinExistence type="predicted"/>
<evidence type="ECO:0000259" key="2">
    <source>
        <dbReference type="PROSITE" id="PS50106"/>
    </source>
</evidence>
<feature type="domain" description="PDZ" evidence="2">
    <location>
        <begin position="16"/>
        <end position="100"/>
    </location>
</feature>
<feature type="compositionally biased region" description="Basic residues" evidence="1">
    <location>
        <begin position="115"/>
        <end position="126"/>
    </location>
</feature>
<evidence type="ECO:0000313" key="3">
    <source>
        <dbReference type="EMBL" id="CAB9526791.1"/>
    </source>
</evidence>
<dbReference type="PROSITE" id="PS50106">
    <property type="entry name" value="PDZ"/>
    <property type="match status" value="1"/>
</dbReference>
<comment type="caution">
    <text evidence="3">The sequence shown here is derived from an EMBL/GenBank/DDBJ whole genome shotgun (WGS) entry which is preliminary data.</text>
</comment>
<evidence type="ECO:0000256" key="1">
    <source>
        <dbReference type="SAM" id="MobiDB-lite"/>
    </source>
</evidence>
<gene>
    <name evidence="3" type="ORF">SEMRO_1890_G303710.1</name>
</gene>
<feature type="compositionally biased region" description="Acidic residues" evidence="1">
    <location>
        <begin position="98"/>
        <end position="107"/>
    </location>
</feature>
<feature type="region of interest" description="Disordered" evidence="1">
    <location>
        <begin position="96"/>
        <end position="139"/>
    </location>
</feature>